<evidence type="ECO:0000313" key="4">
    <source>
        <dbReference type="EMBL" id="KAF7716793.1"/>
    </source>
</evidence>
<dbReference type="OrthoDB" id="60843at2759"/>
<comment type="similarity">
    <text evidence="1">Belongs to the PP2C family.</text>
</comment>
<dbReference type="EC" id="3.1.3.16" evidence="1"/>
<dbReference type="InterPro" id="IPR001932">
    <property type="entry name" value="PPM-type_phosphatase-like_dom"/>
</dbReference>
<evidence type="ECO:0000313" key="5">
    <source>
        <dbReference type="Proteomes" id="UP000631181"/>
    </source>
</evidence>
<evidence type="ECO:0000259" key="3">
    <source>
        <dbReference type="PROSITE" id="PS51746"/>
    </source>
</evidence>
<dbReference type="InterPro" id="IPR036457">
    <property type="entry name" value="PPM-type-like_dom_sf"/>
</dbReference>
<proteinExistence type="inferred from homology"/>
<dbReference type="EMBL" id="WIWV01000035">
    <property type="protein sequence ID" value="KAF7716793.1"/>
    <property type="molecule type" value="Genomic_DNA"/>
</dbReference>
<comment type="catalytic activity">
    <reaction evidence="1">
        <text>O-phospho-L-seryl-[protein] + H2O = L-seryl-[protein] + phosphate</text>
        <dbReference type="Rhea" id="RHEA:20629"/>
        <dbReference type="Rhea" id="RHEA-COMP:9863"/>
        <dbReference type="Rhea" id="RHEA-COMP:11604"/>
        <dbReference type="ChEBI" id="CHEBI:15377"/>
        <dbReference type="ChEBI" id="CHEBI:29999"/>
        <dbReference type="ChEBI" id="CHEBI:43474"/>
        <dbReference type="ChEBI" id="CHEBI:83421"/>
        <dbReference type="EC" id="3.1.3.16"/>
    </reaction>
</comment>
<keyword evidence="1" id="KW-0479">Metal-binding</keyword>
<dbReference type="Proteomes" id="UP000631181">
    <property type="component" value="Unassembled WGS sequence"/>
</dbReference>
<dbReference type="Pfam" id="PF13672">
    <property type="entry name" value="PP2C_2"/>
    <property type="match status" value="1"/>
</dbReference>
<dbReference type="PROSITE" id="PS51746">
    <property type="entry name" value="PPM_2"/>
    <property type="match status" value="1"/>
</dbReference>
<keyword evidence="5" id="KW-1185">Reference proteome</keyword>
<sequence length="509" mass="54300">MRLSSASASSAPNFSIRLLTKPTLASSIWSGFRIFFILHLLLCNVLVGACSWKGRDLLSPAMISPSVPSRVCSSSCNLQQLSGLFRQGVCFSSRDALSFSVLGHSLPCSASKPRKSALHTTSSRSFHSSPGRFSNPSSSSARISYKVAVSSTGKGRRFHPLKNVYQFDPAKSDMIGVSKDPSPSVRKRNRPDSGEDAFFVSRIGSQVSGHPDTDGAVAFAVADGVGGWTESRVDPADFSHGLCGYMAQSALAWDSPADRLRPKQLLQAGYDQVVKDPTIKAGGSTASVGVGLTDGRVELANLGDSGSVLLRLAAVHHYSVPQTHGFNTPYQLSVIPPKMRAQASVFGGSFLEDTPQDAAVTNVQMQHGDVLILATDGVFDNLNNQDILKIVTTRMVMTGAWTATEDSGVKISREIASLTVPGGLASAFPPPKSADKEHETLESVYTLQSLLAASIAGEAKAASMDFRRDGPFAKEAQRYYPGDYYRGGKVDDICALVMIAVDENQVANE</sequence>
<dbReference type="SMART" id="SM00332">
    <property type="entry name" value="PP2Cc"/>
    <property type="match status" value="1"/>
</dbReference>
<reference evidence="4" key="1">
    <citation type="journal article" date="2020" name="Front. Microbiol.">
        <title>Gene regulatory networks of Penicillium echinulatum 2HH and Penicillium oxalicum 114-2 inferred by a computational biology approach.</title>
        <authorList>
            <person name="Lenz A.R."/>
            <person name="Galan-Vasquez E."/>
            <person name="Balbinot E."/>
            <person name="De Abreu F.P."/>
            <person name="De Oliveira N.S."/>
            <person name="Da Rosa L.O."/>
            <person name="De Avila E Silva S."/>
            <person name="Camassola M."/>
            <person name="Dillon A.J.P."/>
            <person name="Perez-Rueda E."/>
        </authorList>
    </citation>
    <scope>NUCLEOTIDE SEQUENCE</scope>
    <source>
        <strain evidence="4">S1M29</strain>
    </source>
</reference>
<keyword evidence="1 4" id="KW-0378">Hydrolase</keyword>
<dbReference type="AlphaFoldDB" id="A0A8J8W5H4"/>
<evidence type="ECO:0000256" key="1">
    <source>
        <dbReference type="RuleBase" id="RU366020"/>
    </source>
</evidence>
<dbReference type="GO" id="GO:0004722">
    <property type="term" value="F:protein serine/threonine phosphatase activity"/>
    <property type="evidence" value="ECO:0007669"/>
    <property type="project" value="UniProtKB-EC"/>
</dbReference>
<comment type="cofactor">
    <cofactor evidence="1">
        <name>Mn(2+)</name>
        <dbReference type="ChEBI" id="CHEBI:29035"/>
    </cofactor>
</comment>
<gene>
    <name evidence="4" type="ORF">PECM_005149</name>
</gene>
<comment type="catalytic activity">
    <reaction evidence="1">
        <text>O-phospho-L-threonyl-[protein] + H2O = L-threonyl-[protein] + phosphate</text>
        <dbReference type="Rhea" id="RHEA:47004"/>
        <dbReference type="Rhea" id="RHEA-COMP:11060"/>
        <dbReference type="Rhea" id="RHEA-COMP:11605"/>
        <dbReference type="ChEBI" id="CHEBI:15377"/>
        <dbReference type="ChEBI" id="CHEBI:30013"/>
        <dbReference type="ChEBI" id="CHEBI:43474"/>
        <dbReference type="ChEBI" id="CHEBI:61977"/>
        <dbReference type="EC" id="3.1.3.16"/>
    </reaction>
</comment>
<dbReference type="SMART" id="SM00331">
    <property type="entry name" value="PP2C_SIG"/>
    <property type="match status" value="1"/>
</dbReference>
<feature type="compositionally biased region" description="Low complexity" evidence="2">
    <location>
        <begin position="128"/>
        <end position="139"/>
    </location>
</feature>
<dbReference type="PANTHER" id="PTHR12320:SF1">
    <property type="entry name" value="PROTEIN PHOSPHATASE PTC7 HOMOLOG"/>
    <property type="match status" value="1"/>
</dbReference>
<keyword evidence="1" id="KW-0904">Protein phosphatase</keyword>
<dbReference type="PANTHER" id="PTHR12320">
    <property type="entry name" value="PROTEIN PHOSPHATASE 2C"/>
    <property type="match status" value="1"/>
</dbReference>
<dbReference type="Gene3D" id="3.60.40.10">
    <property type="entry name" value="PPM-type phosphatase domain"/>
    <property type="match status" value="1"/>
</dbReference>
<organism evidence="4 5">
    <name type="scientific">Penicillium ucsense</name>
    <dbReference type="NCBI Taxonomy" id="2839758"/>
    <lineage>
        <taxon>Eukaryota</taxon>
        <taxon>Fungi</taxon>
        <taxon>Dikarya</taxon>
        <taxon>Ascomycota</taxon>
        <taxon>Pezizomycotina</taxon>
        <taxon>Eurotiomycetes</taxon>
        <taxon>Eurotiomycetidae</taxon>
        <taxon>Eurotiales</taxon>
        <taxon>Aspergillaceae</taxon>
        <taxon>Penicillium</taxon>
    </lineage>
</organism>
<dbReference type="SUPFAM" id="SSF81606">
    <property type="entry name" value="PP2C-like"/>
    <property type="match status" value="1"/>
</dbReference>
<protein>
    <recommendedName>
        <fullName evidence="1">Protein phosphatase</fullName>
        <ecNumber evidence="1">3.1.3.16</ecNumber>
    </recommendedName>
</protein>
<keyword evidence="1" id="KW-0460">Magnesium</keyword>
<keyword evidence="1" id="KW-0464">Manganese</keyword>
<comment type="caution">
    <text evidence="4">The sequence shown here is derived from an EMBL/GenBank/DDBJ whole genome shotgun (WGS) entry which is preliminary data.</text>
</comment>
<accession>A0A8J8W5H4</accession>
<feature type="domain" description="PPM-type phosphatase" evidence="3">
    <location>
        <begin position="179"/>
        <end position="500"/>
    </location>
</feature>
<feature type="region of interest" description="Disordered" evidence="2">
    <location>
        <begin position="119"/>
        <end position="139"/>
    </location>
</feature>
<name>A0A8J8W5H4_9EURO</name>
<evidence type="ECO:0000256" key="2">
    <source>
        <dbReference type="SAM" id="MobiDB-lite"/>
    </source>
</evidence>
<comment type="cofactor">
    <cofactor evidence="1">
        <name>Mg(2+)</name>
        <dbReference type="ChEBI" id="CHEBI:18420"/>
    </cofactor>
</comment>
<dbReference type="FunFam" id="3.60.40.10:FF:000123">
    <property type="entry name" value="Protein phosphatase 2C homolog 7, mitochondrial"/>
    <property type="match status" value="1"/>
</dbReference>
<dbReference type="GO" id="GO:0046872">
    <property type="term" value="F:metal ion binding"/>
    <property type="evidence" value="ECO:0007669"/>
    <property type="project" value="UniProtKB-UniRule"/>
</dbReference>
<dbReference type="InterPro" id="IPR039123">
    <property type="entry name" value="PPTC7"/>
</dbReference>